<evidence type="ECO:0000313" key="2">
    <source>
        <dbReference type="EMBL" id="WAW10236.1"/>
    </source>
</evidence>
<dbReference type="Proteomes" id="UP001156215">
    <property type="component" value="Chromosome"/>
</dbReference>
<organism evidence="2 3">
    <name type="scientific">Oxalobacter vibrioformis</name>
    <dbReference type="NCBI Taxonomy" id="933080"/>
    <lineage>
        <taxon>Bacteria</taxon>
        <taxon>Pseudomonadati</taxon>
        <taxon>Pseudomonadota</taxon>
        <taxon>Betaproteobacteria</taxon>
        <taxon>Burkholderiales</taxon>
        <taxon>Oxalobacteraceae</taxon>
        <taxon>Oxalobacter</taxon>
    </lineage>
</organism>
<dbReference type="InterPro" id="IPR025948">
    <property type="entry name" value="HTH-like_dom"/>
</dbReference>
<keyword evidence="3" id="KW-1185">Reference proteome</keyword>
<feature type="domain" description="HTH-like" evidence="1">
    <location>
        <begin position="43"/>
        <end position="74"/>
    </location>
</feature>
<accession>A0A9E9LW01</accession>
<protein>
    <submittedName>
        <fullName evidence="2">IS3 family transposase</fullName>
    </submittedName>
</protein>
<name>A0A9E9LW01_9BURK</name>
<dbReference type="KEGG" id="ovb:NB640_00790"/>
<dbReference type="EMBL" id="CP098242">
    <property type="protein sequence ID" value="WAW10236.1"/>
    <property type="molecule type" value="Genomic_DNA"/>
</dbReference>
<sequence>MKDKTIEHCRRHYPIRLMCRCLNISPGGYYAWKSRVSSARQQDNQRLGKHIKALHQQSDGVMGSPRIWKALRHQR</sequence>
<gene>
    <name evidence="2" type="ORF">NB640_00790</name>
</gene>
<evidence type="ECO:0000313" key="3">
    <source>
        <dbReference type="Proteomes" id="UP001156215"/>
    </source>
</evidence>
<proteinExistence type="predicted"/>
<evidence type="ECO:0000259" key="1">
    <source>
        <dbReference type="Pfam" id="PF13276"/>
    </source>
</evidence>
<dbReference type="AlphaFoldDB" id="A0A9E9LW01"/>
<reference evidence="2" key="1">
    <citation type="journal article" date="2022" name="Front. Microbiol.">
        <title>New perspectives on an old grouping: The genomic and phenotypic variability of Oxalobacter formigenes and the implications for calcium oxalate stone prevention.</title>
        <authorList>
            <person name="Chmiel J.A."/>
            <person name="Carr C."/>
            <person name="Stuivenberg G.A."/>
            <person name="Venema R."/>
            <person name="Chanyi R.M."/>
            <person name="Al K.F."/>
            <person name="Giguere D."/>
            <person name="Say H."/>
            <person name="Akouris P.P."/>
            <person name="Dominguez Romero S.A."/>
            <person name="Kwong A."/>
            <person name="Tai V."/>
            <person name="Koval S.F."/>
            <person name="Razvi H."/>
            <person name="Bjazevic J."/>
            <person name="Burton J.P."/>
        </authorList>
    </citation>
    <scope>NUCLEOTIDE SEQUENCE</scope>
    <source>
        <strain evidence="2">WoOx3</strain>
    </source>
</reference>
<dbReference type="Pfam" id="PF13276">
    <property type="entry name" value="HTH_21"/>
    <property type="match status" value="1"/>
</dbReference>